<dbReference type="Proteomes" id="UP000019402">
    <property type="component" value="Unassembled WGS sequence"/>
</dbReference>
<accession>W7Y217</accession>
<dbReference type="GO" id="GO:0016757">
    <property type="term" value="F:glycosyltransferase activity"/>
    <property type="evidence" value="ECO:0007669"/>
    <property type="project" value="InterPro"/>
</dbReference>
<dbReference type="SUPFAM" id="SSF53756">
    <property type="entry name" value="UDP-Glycosyltransferase/glycogen phosphorylase"/>
    <property type="match status" value="1"/>
</dbReference>
<name>W7Y217_9BACT</name>
<dbReference type="InterPro" id="IPR001296">
    <property type="entry name" value="Glyco_trans_1"/>
</dbReference>
<evidence type="ECO:0000313" key="3">
    <source>
        <dbReference type="Proteomes" id="UP000019402"/>
    </source>
</evidence>
<dbReference type="Pfam" id="PF00534">
    <property type="entry name" value="Glycos_transf_1"/>
    <property type="match status" value="1"/>
</dbReference>
<dbReference type="eggNOG" id="ENOG5033WBH">
    <property type="taxonomic scope" value="Bacteria"/>
</dbReference>
<organism evidence="2 3">
    <name type="scientific">Saccharicrinis fermentans DSM 9555 = JCM 21142</name>
    <dbReference type="NCBI Taxonomy" id="869213"/>
    <lineage>
        <taxon>Bacteria</taxon>
        <taxon>Pseudomonadati</taxon>
        <taxon>Bacteroidota</taxon>
        <taxon>Bacteroidia</taxon>
        <taxon>Marinilabiliales</taxon>
        <taxon>Marinilabiliaceae</taxon>
        <taxon>Saccharicrinis</taxon>
    </lineage>
</organism>
<proteinExistence type="predicted"/>
<sequence>MKSIIVSPSGYYYGSEQMLHEYLIYTKNIFKVYVNIPGTYHTKLKESKLQHKLIGFKSTKLLYAKIALLLLFRNYESLYVNEGGHIKYIKLLAKVFKSKKFVVHIRLVEDTRNNRLDNFISTNIQLICVSNFIEQEIIRNNPNINPQQLLTVHDYYIPNIITQPIEKKLDIIRIGIIGRVSKAKGVSRAKELLQYWDNNYQEPIEFYFYGDIIDDSEVLLFKDAIKSFKRIKVFFKGFVSNKESFFKSFDMVIHFNAFEPFPRIYFDSMARLKPVLGFDSGGIGEQARIFGFEDILVNIDNNWPEKMCKKIMSVSENLYQHQLAIYNKKSLFLTKLNVETYINIIESYL</sequence>
<dbReference type="Gene3D" id="3.40.50.2000">
    <property type="entry name" value="Glycogen Phosphorylase B"/>
    <property type="match status" value="1"/>
</dbReference>
<comment type="caution">
    <text evidence="2">The sequence shown here is derived from an EMBL/GenBank/DDBJ whole genome shotgun (WGS) entry which is preliminary data.</text>
</comment>
<dbReference type="OrthoDB" id="9811239at2"/>
<dbReference type="AlphaFoldDB" id="W7Y217"/>
<dbReference type="STRING" id="869213.GCA_000517085_02139"/>
<gene>
    <name evidence="2" type="ORF">JCM21142_93653</name>
</gene>
<keyword evidence="2" id="KW-0808">Transferase</keyword>
<evidence type="ECO:0000313" key="2">
    <source>
        <dbReference type="EMBL" id="GAF04930.1"/>
    </source>
</evidence>
<reference evidence="2 3" key="1">
    <citation type="journal article" date="2014" name="Genome Announc.">
        <title>Draft Genome Sequence of Cytophaga fermentans JCM 21142T, a Facultative Anaerobe Isolated from Marine Mud.</title>
        <authorList>
            <person name="Starns D."/>
            <person name="Oshima K."/>
            <person name="Suda W."/>
            <person name="Iino T."/>
            <person name="Yuki M."/>
            <person name="Inoue J."/>
            <person name="Kitamura K."/>
            <person name="Iida T."/>
            <person name="Darby A."/>
            <person name="Hattori M."/>
            <person name="Ohkuma M."/>
        </authorList>
    </citation>
    <scope>NUCLEOTIDE SEQUENCE [LARGE SCALE GENOMIC DNA]</scope>
    <source>
        <strain evidence="2 3">JCM 21142</strain>
    </source>
</reference>
<keyword evidence="3" id="KW-1185">Reference proteome</keyword>
<feature type="domain" description="Glycosyl transferase family 1" evidence="1">
    <location>
        <begin position="170"/>
        <end position="317"/>
    </location>
</feature>
<dbReference type="EMBL" id="BAMD01000061">
    <property type="protein sequence ID" value="GAF04930.1"/>
    <property type="molecule type" value="Genomic_DNA"/>
</dbReference>
<dbReference type="RefSeq" id="WP_027471797.1">
    <property type="nucleotide sequence ID" value="NZ_BAMD01000061.1"/>
</dbReference>
<evidence type="ECO:0000259" key="1">
    <source>
        <dbReference type="Pfam" id="PF00534"/>
    </source>
</evidence>
<protein>
    <submittedName>
        <fullName evidence="2">Glycosyltransferase</fullName>
    </submittedName>
</protein>